<dbReference type="Pfam" id="PF13801">
    <property type="entry name" value="Metal_resist"/>
    <property type="match status" value="1"/>
</dbReference>
<dbReference type="Gene3D" id="1.20.120.1490">
    <property type="match status" value="1"/>
</dbReference>
<keyword evidence="1" id="KW-1134">Transmembrane beta strand</keyword>
<dbReference type="InterPro" id="IPR039426">
    <property type="entry name" value="TonB-dep_rcpt-like"/>
</dbReference>
<gene>
    <name evidence="3" type="ORF">SAMN04488104_104432</name>
</gene>
<keyword evidence="2" id="KW-0732">Signal</keyword>
<dbReference type="PROSITE" id="PS52016">
    <property type="entry name" value="TONB_DEPENDENT_REC_3"/>
    <property type="match status" value="1"/>
</dbReference>
<keyword evidence="1" id="KW-0813">Transport</keyword>
<dbReference type="RefSeq" id="WP_087940922.1">
    <property type="nucleotide sequence ID" value="NZ_FNAC01000044.1"/>
</dbReference>
<proteinExistence type="inferred from homology"/>
<sequence>MKNLFVIALLLLSNFTQAQDIFKKNLYSADQIMQAREKINLSDTQATKIKKLHAENAGDFSTLKWDLDEANVRLEKLLASPKIDETAVMTQLDRVLSLENQLKKKQLATLVAIKNELSESQILAMDRQFLGNNQTLSGRVSGLGKSETASSSMSPSARVRMGYPSKGVSIAVAGENKEDQPLFIITTSEGTIEKSSMTNLDIDPNDIESISVLKDKSATGVYGEKGKNGVIIITLKDGVKVKYKK</sequence>
<dbReference type="Proteomes" id="UP000199060">
    <property type="component" value="Unassembled WGS sequence"/>
</dbReference>
<comment type="similarity">
    <text evidence="1">Belongs to the TonB-dependent receptor family.</text>
</comment>
<dbReference type="Gene3D" id="2.170.130.10">
    <property type="entry name" value="TonB-dependent receptor, plug domain"/>
    <property type="match status" value="1"/>
</dbReference>
<dbReference type="EMBL" id="FNAC01000044">
    <property type="protein sequence ID" value="SDD65357.1"/>
    <property type="molecule type" value="Genomic_DNA"/>
</dbReference>
<keyword evidence="4" id="KW-1185">Reference proteome</keyword>
<organism evidence="3 4">
    <name type="scientific">Algoriphagus faecimaris</name>
    <dbReference type="NCBI Taxonomy" id="686796"/>
    <lineage>
        <taxon>Bacteria</taxon>
        <taxon>Pseudomonadati</taxon>
        <taxon>Bacteroidota</taxon>
        <taxon>Cytophagia</taxon>
        <taxon>Cytophagales</taxon>
        <taxon>Cyclobacteriaceae</taxon>
        <taxon>Algoriphagus</taxon>
    </lineage>
</organism>
<keyword evidence="1" id="KW-0812">Transmembrane</keyword>
<keyword evidence="1" id="KW-0472">Membrane</keyword>
<feature type="signal peptide" evidence="2">
    <location>
        <begin position="1"/>
        <end position="18"/>
    </location>
</feature>
<reference evidence="4" key="1">
    <citation type="submission" date="2016-10" db="EMBL/GenBank/DDBJ databases">
        <authorList>
            <person name="Varghese N."/>
            <person name="Submissions S."/>
        </authorList>
    </citation>
    <scope>NUCLEOTIDE SEQUENCE [LARGE SCALE GENOMIC DNA]</scope>
    <source>
        <strain evidence="4">DSM 23095</strain>
    </source>
</reference>
<keyword evidence="1" id="KW-0998">Cell outer membrane</keyword>
<evidence type="ECO:0000256" key="1">
    <source>
        <dbReference type="PROSITE-ProRule" id="PRU01360"/>
    </source>
</evidence>
<feature type="chain" id="PRO_5011735318" evidence="2">
    <location>
        <begin position="19"/>
        <end position="245"/>
    </location>
</feature>
<keyword evidence="3" id="KW-0675">Receptor</keyword>
<dbReference type="STRING" id="686796.SAMN04488104_104432"/>
<evidence type="ECO:0000256" key="2">
    <source>
        <dbReference type="SAM" id="SignalP"/>
    </source>
</evidence>
<dbReference type="OrthoDB" id="893691at2"/>
<evidence type="ECO:0000313" key="3">
    <source>
        <dbReference type="EMBL" id="SDD65357.1"/>
    </source>
</evidence>
<dbReference type="GO" id="GO:0009279">
    <property type="term" value="C:cell outer membrane"/>
    <property type="evidence" value="ECO:0007669"/>
    <property type="project" value="UniProtKB-SubCell"/>
</dbReference>
<dbReference type="InterPro" id="IPR037066">
    <property type="entry name" value="Plug_dom_sf"/>
</dbReference>
<dbReference type="AlphaFoldDB" id="A0A1G6WJC7"/>
<dbReference type="InterPro" id="IPR025961">
    <property type="entry name" value="Metal_resist"/>
</dbReference>
<name>A0A1G6WJC7_9BACT</name>
<comment type="subcellular location">
    <subcellularLocation>
        <location evidence="1">Cell outer membrane</location>
        <topology evidence="1">Multi-pass membrane protein</topology>
    </subcellularLocation>
</comment>
<protein>
    <submittedName>
        <fullName evidence="3">TonB-dependent outer membrane receptor, SusC/RagA subfamily, signature region</fullName>
    </submittedName>
</protein>
<evidence type="ECO:0000313" key="4">
    <source>
        <dbReference type="Proteomes" id="UP000199060"/>
    </source>
</evidence>
<accession>A0A1G6WJC7</accession>
<dbReference type="SUPFAM" id="SSF56935">
    <property type="entry name" value="Porins"/>
    <property type="match status" value="1"/>
</dbReference>